<dbReference type="PANTHER" id="PTHR23313">
    <property type="entry name" value="TSEC1-RELATED"/>
    <property type="match status" value="1"/>
</dbReference>
<keyword evidence="3" id="KW-1185">Reference proteome</keyword>
<feature type="coiled-coil region" evidence="1">
    <location>
        <begin position="93"/>
        <end position="120"/>
    </location>
</feature>
<feature type="coiled-coil region" evidence="1">
    <location>
        <begin position="12"/>
        <end position="39"/>
    </location>
</feature>
<dbReference type="Proteomes" id="UP000472260">
    <property type="component" value="Unassembled WGS sequence"/>
</dbReference>
<evidence type="ECO:0000256" key="1">
    <source>
        <dbReference type="SAM" id="Coils"/>
    </source>
</evidence>
<dbReference type="Ensembl" id="ENSSANT00000077791.1">
    <property type="protein sequence ID" value="ENSSANP00000073167.1"/>
    <property type="gene ID" value="ENSSANG00000036492.1"/>
</dbReference>
<proteinExistence type="predicted"/>
<reference evidence="2" key="1">
    <citation type="submission" date="2025-08" db="UniProtKB">
        <authorList>
            <consortium name="Ensembl"/>
        </authorList>
    </citation>
    <scope>IDENTIFICATION</scope>
</reference>
<accession>A0A671QMN6</accession>
<evidence type="ECO:0000313" key="3">
    <source>
        <dbReference type="Proteomes" id="UP000472260"/>
    </source>
</evidence>
<protein>
    <submittedName>
        <fullName evidence="2">Uncharacterized protein</fullName>
    </submittedName>
</protein>
<evidence type="ECO:0000313" key="2">
    <source>
        <dbReference type="Ensembl" id="ENSSANP00000073167.1"/>
    </source>
</evidence>
<organism evidence="2 3">
    <name type="scientific">Sinocyclocheilus anshuiensis</name>
    <dbReference type="NCBI Taxonomy" id="1608454"/>
    <lineage>
        <taxon>Eukaryota</taxon>
        <taxon>Metazoa</taxon>
        <taxon>Chordata</taxon>
        <taxon>Craniata</taxon>
        <taxon>Vertebrata</taxon>
        <taxon>Euteleostomi</taxon>
        <taxon>Actinopterygii</taxon>
        <taxon>Neopterygii</taxon>
        <taxon>Teleostei</taxon>
        <taxon>Ostariophysi</taxon>
        <taxon>Cypriniformes</taxon>
        <taxon>Cyprinidae</taxon>
        <taxon>Cyprininae</taxon>
        <taxon>Sinocyclocheilus</taxon>
    </lineage>
</organism>
<reference evidence="2" key="2">
    <citation type="submission" date="2025-09" db="UniProtKB">
        <authorList>
            <consortium name="Ensembl"/>
        </authorList>
    </citation>
    <scope>IDENTIFICATION</scope>
</reference>
<name>A0A671QMN6_9TELE</name>
<dbReference type="AlphaFoldDB" id="A0A671QMN6"/>
<sequence length="156" mass="18236">MQEELTRLVYECNKKDDENGTLNSKLKHLEEERTRLQRTTNLFLKCEGLQQQVELESMKRTHKQAASTQTQTEHVFVHVTFLFCLCTLPKDSTSQEQQKFETLQAENRKLERQKAELILHSEAAKLLSFTEEEFMKALDWGKDGVSLIGFCFVFCK</sequence>
<keyword evidence="1" id="KW-0175">Coiled coil</keyword>
<dbReference type="PANTHER" id="PTHR23313:SF0">
    <property type="entry name" value="TESTIS-EXPRESSED PROTEIN 9"/>
    <property type="match status" value="1"/>
</dbReference>